<dbReference type="OrthoDB" id="9809543at2"/>
<reference evidence="2 3" key="1">
    <citation type="submission" date="2019-09" db="EMBL/GenBank/DDBJ databases">
        <title>Genome sequence of Rhodovastum atsumiense, a diverse member of the Acetobacteraceae family of non-sulfur purple photosynthetic bacteria.</title>
        <authorList>
            <person name="Meyer T."/>
            <person name="Kyndt J."/>
        </authorList>
    </citation>
    <scope>NUCLEOTIDE SEQUENCE [LARGE SCALE GENOMIC DNA]</scope>
    <source>
        <strain evidence="2 3">DSM 21279</strain>
    </source>
</reference>
<evidence type="ECO:0000313" key="3">
    <source>
        <dbReference type="Proteomes" id="UP000325255"/>
    </source>
</evidence>
<evidence type="ECO:0000313" key="2">
    <source>
        <dbReference type="EMBL" id="KAA5613698.1"/>
    </source>
</evidence>
<accession>A0A5M6J274</accession>
<keyword evidence="1" id="KW-0812">Transmembrane</keyword>
<dbReference type="Proteomes" id="UP000325255">
    <property type="component" value="Unassembled WGS sequence"/>
</dbReference>
<feature type="transmembrane region" description="Helical" evidence="1">
    <location>
        <begin position="165"/>
        <end position="189"/>
    </location>
</feature>
<keyword evidence="3" id="KW-1185">Reference proteome</keyword>
<dbReference type="InterPro" id="IPR018692">
    <property type="entry name" value="DUF2189"/>
</dbReference>
<gene>
    <name evidence="2" type="ORF">F1189_04625</name>
</gene>
<proteinExistence type="predicted"/>
<evidence type="ECO:0000256" key="1">
    <source>
        <dbReference type="SAM" id="Phobius"/>
    </source>
</evidence>
<dbReference type="RefSeq" id="WP_150039447.1">
    <property type="nucleotide sequence ID" value="NZ_OW485601.1"/>
</dbReference>
<name>A0A5M6J274_9PROT</name>
<keyword evidence="1" id="KW-0472">Membrane</keyword>
<feature type="transmembrane region" description="Helical" evidence="1">
    <location>
        <begin position="71"/>
        <end position="93"/>
    </location>
</feature>
<protein>
    <submittedName>
        <fullName evidence="2">DUF2189 domain-containing protein</fullName>
    </submittedName>
</protein>
<feature type="transmembrane region" description="Helical" evidence="1">
    <location>
        <begin position="119"/>
        <end position="145"/>
    </location>
</feature>
<feature type="transmembrane region" description="Helical" evidence="1">
    <location>
        <begin position="46"/>
        <end position="65"/>
    </location>
</feature>
<organism evidence="2 3">
    <name type="scientific">Rhodovastum atsumiense</name>
    <dbReference type="NCBI Taxonomy" id="504468"/>
    <lineage>
        <taxon>Bacteria</taxon>
        <taxon>Pseudomonadati</taxon>
        <taxon>Pseudomonadota</taxon>
        <taxon>Alphaproteobacteria</taxon>
        <taxon>Acetobacterales</taxon>
        <taxon>Acetobacteraceae</taxon>
        <taxon>Rhodovastum</taxon>
    </lineage>
</organism>
<comment type="caution">
    <text evidence="2">The sequence shown here is derived from an EMBL/GenBank/DDBJ whole genome shotgun (WGS) entry which is preliminary data.</text>
</comment>
<keyword evidence="1" id="KW-1133">Transmembrane helix</keyword>
<sequence length="263" mass="28166">MSENETKAPASLLPFAERVRLVHTDAPFRWLAAGWSDFRHGRGISAAYSLVFVVGGFVLTAGLVMADLDYLIAPLTTGFMLVGPALTVGFYAISRDLEAGREPSLSRAFSAWLDNPGPLFAMGLALVVFLVVWLRFAALVFALSFPDVGFDWERAVTATLFTANGLTFLLLGTAVGGVMATFAFVAGAFSLPLMLDRRIGLLEALVTSATAVVLNPRAMAVWAGLILLFTAAGLASWYLGLCVTLPLIGHATWHAYRGVIRPL</sequence>
<dbReference type="AlphaFoldDB" id="A0A5M6J274"/>
<dbReference type="Pfam" id="PF09955">
    <property type="entry name" value="DUF2189"/>
    <property type="match status" value="1"/>
</dbReference>
<dbReference type="EMBL" id="VWPK01000005">
    <property type="protein sequence ID" value="KAA5613698.1"/>
    <property type="molecule type" value="Genomic_DNA"/>
</dbReference>